<accession>K3XTN9</accession>
<dbReference type="InParanoid" id="K3XTN9"/>
<dbReference type="EMBL" id="AGNK02002802">
    <property type="status" value="NOT_ANNOTATED_CDS"/>
    <property type="molecule type" value="Genomic_DNA"/>
</dbReference>
<dbReference type="Proteomes" id="UP000004995">
    <property type="component" value="Unassembled WGS sequence"/>
</dbReference>
<dbReference type="Gramene" id="KQL03854">
    <property type="protein sequence ID" value="KQL03854"/>
    <property type="gene ID" value="SETIT_005296mg"/>
</dbReference>
<dbReference type="EnsemblPlants" id="KQL03854">
    <property type="protein sequence ID" value="KQL03854"/>
    <property type="gene ID" value="SETIT_005296mg"/>
</dbReference>
<protein>
    <submittedName>
        <fullName evidence="1">Uncharacterized protein</fullName>
    </submittedName>
</protein>
<dbReference type="HOGENOM" id="CLU_3261465_0_0_1"/>
<evidence type="ECO:0000313" key="1">
    <source>
        <dbReference type="EnsemblPlants" id="KQL03854"/>
    </source>
</evidence>
<reference evidence="1" key="2">
    <citation type="submission" date="2018-08" db="UniProtKB">
        <authorList>
            <consortium name="EnsemblPlants"/>
        </authorList>
    </citation>
    <scope>IDENTIFICATION</scope>
    <source>
        <strain evidence="1">Yugu1</strain>
    </source>
</reference>
<reference evidence="2" key="1">
    <citation type="journal article" date="2012" name="Nat. Biotechnol.">
        <title>Reference genome sequence of the model plant Setaria.</title>
        <authorList>
            <person name="Bennetzen J.L."/>
            <person name="Schmutz J."/>
            <person name="Wang H."/>
            <person name="Percifield R."/>
            <person name="Hawkins J."/>
            <person name="Pontaroli A.C."/>
            <person name="Estep M."/>
            <person name="Feng L."/>
            <person name="Vaughn J.N."/>
            <person name="Grimwood J."/>
            <person name="Jenkins J."/>
            <person name="Barry K."/>
            <person name="Lindquist E."/>
            <person name="Hellsten U."/>
            <person name="Deshpande S."/>
            <person name="Wang X."/>
            <person name="Wu X."/>
            <person name="Mitros T."/>
            <person name="Triplett J."/>
            <person name="Yang X."/>
            <person name="Ye C.Y."/>
            <person name="Mauro-Herrera M."/>
            <person name="Wang L."/>
            <person name="Li P."/>
            <person name="Sharma M."/>
            <person name="Sharma R."/>
            <person name="Ronald P.C."/>
            <person name="Panaud O."/>
            <person name="Kellogg E.A."/>
            <person name="Brutnell T.P."/>
            <person name="Doust A.N."/>
            <person name="Tuskan G.A."/>
            <person name="Rokhsar D."/>
            <person name="Devos K.M."/>
        </authorList>
    </citation>
    <scope>NUCLEOTIDE SEQUENCE [LARGE SCALE GENOMIC DNA]</scope>
    <source>
        <strain evidence="2">cv. Yugu1</strain>
    </source>
</reference>
<name>K3XTN9_SETIT</name>
<sequence>MWTQGKGKICTEPQLVIQDEILNCRAEPTNKSHKIRNLLSKP</sequence>
<evidence type="ECO:0000313" key="2">
    <source>
        <dbReference type="Proteomes" id="UP000004995"/>
    </source>
</evidence>
<proteinExistence type="predicted"/>
<organism evidence="1 2">
    <name type="scientific">Setaria italica</name>
    <name type="common">Foxtail millet</name>
    <name type="synonym">Panicum italicum</name>
    <dbReference type="NCBI Taxonomy" id="4555"/>
    <lineage>
        <taxon>Eukaryota</taxon>
        <taxon>Viridiplantae</taxon>
        <taxon>Streptophyta</taxon>
        <taxon>Embryophyta</taxon>
        <taxon>Tracheophyta</taxon>
        <taxon>Spermatophyta</taxon>
        <taxon>Magnoliopsida</taxon>
        <taxon>Liliopsida</taxon>
        <taxon>Poales</taxon>
        <taxon>Poaceae</taxon>
        <taxon>PACMAD clade</taxon>
        <taxon>Panicoideae</taxon>
        <taxon>Panicodae</taxon>
        <taxon>Paniceae</taxon>
        <taxon>Cenchrinae</taxon>
        <taxon>Setaria</taxon>
    </lineage>
</organism>
<keyword evidence="2" id="KW-1185">Reference proteome</keyword>
<dbReference type="AlphaFoldDB" id="K3XTN9"/>